<feature type="non-terminal residue" evidence="7">
    <location>
        <position position="1"/>
    </location>
</feature>
<dbReference type="Gene3D" id="1.10.940.10">
    <property type="entry name" value="NusB-like"/>
    <property type="match status" value="1"/>
</dbReference>
<comment type="similarity">
    <text evidence="1">Belongs to the NusB family.</text>
</comment>
<organism evidence="7 8">
    <name type="scientific">Candidatus Acidiferrum panamense</name>
    <dbReference type="NCBI Taxonomy" id="2741543"/>
    <lineage>
        <taxon>Bacteria</taxon>
        <taxon>Pseudomonadati</taxon>
        <taxon>Acidobacteriota</taxon>
        <taxon>Terriglobia</taxon>
        <taxon>Candidatus Acidiferrales</taxon>
        <taxon>Candidatus Acidiferrum</taxon>
    </lineage>
</organism>
<evidence type="ECO:0000256" key="5">
    <source>
        <dbReference type="ARBA" id="ARBA00023163"/>
    </source>
</evidence>
<accession>A0A7V8NPR9</accession>
<dbReference type="GO" id="GO:0006353">
    <property type="term" value="P:DNA-templated transcription termination"/>
    <property type="evidence" value="ECO:0007669"/>
    <property type="project" value="InterPro"/>
</dbReference>
<evidence type="ECO:0000256" key="4">
    <source>
        <dbReference type="ARBA" id="ARBA00023015"/>
    </source>
</evidence>
<evidence type="ECO:0000256" key="1">
    <source>
        <dbReference type="ARBA" id="ARBA00005952"/>
    </source>
</evidence>
<name>A0A7V8NPR9_9BACT</name>
<dbReference type="Pfam" id="PF01029">
    <property type="entry name" value="NusB"/>
    <property type="match status" value="1"/>
</dbReference>
<evidence type="ECO:0000256" key="2">
    <source>
        <dbReference type="ARBA" id="ARBA00022814"/>
    </source>
</evidence>
<dbReference type="NCBIfam" id="TIGR01951">
    <property type="entry name" value="nusB"/>
    <property type="match status" value="1"/>
</dbReference>
<dbReference type="PANTHER" id="PTHR11078">
    <property type="entry name" value="N UTILIZATION SUBSTANCE PROTEIN B-RELATED"/>
    <property type="match status" value="1"/>
</dbReference>
<evidence type="ECO:0000259" key="6">
    <source>
        <dbReference type="Pfam" id="PF01029"/>
    </source>
</evidence>
<dbReference type="GO" id="GO:0003723">
    <property type="term" value="F:RNA binding"/>
    <property type="evidence" value="ECO:0007669"/>
    <property type="project" value="UniProtKB-KW"/>
</dbReference>
<comment type="caution">
    <text evidence="7">The sequence shown here is derived from an EMBL/GenBank/DDBJ whole genome shotgun (WGS) entry which is preliminary data.</text>
</comment>
<dbReference type="GO" id="GO:0005829">
    <property type="term" value="C:cytosol"/>
    <property type="evidence" value="ECO:0007669"/>
    <property type="project" value="TreeGrafter"/>
</dbReference>
<gene>
    <name evidence="7" type="primary">nusB</name>
    <name evidence="7" type="ORF">HRJ53_09645</name>
</gene>
<keyword evidence="8" id="KW-1185">Reference proteome</keyword>
<dbReference type="Proteomes" id="UP000567293">
    <property type="component" value="Unassembled WGS sequence"/>
</dbReference>
<evidence type="ECO:0000313" key="7">
    <source>
        <dbReference type="EMBL" id="MBA0085249.1"/>
    </source>
</evidence>
<dbReference type="PANTHER" id="PTHR11078:SF3">
    <property type="entry name" value="ANTITERMINATION NUSB DOMAIN-CONTAINING PROTEIN"/>
    <property type="match status" value="1"/>
</dbReference>
<evidence type="ECO:0000313" key="8">
    <source>
        <dbReference type="Proteomes" id="UP000567293"/>
    </source>
</evidence>
<dbReference type="InterPro" id="IPR011605">
    <property type="entry name" value="NusB_fam"/>
</dbReference>
<dbReference type="InterPro" id="IPR035926">
    <property type="entry name" value="NusB-like_sf"/>
</dbReference>
<dbReference type="EMBL" id="JACDQQ010000929">
    <property type="protein sequence ID" value="MBA0085249.1"/>
    <property type="molecule type" value="Genomic_DNA"/>
</dbReference>
<proteinExistence type="inferred from homology"/>
<dbReference type="GO" id="GO:0031564">
    <property type="term" value="P:transcription antitermination"/>
    <property type="evidence" value="ECO:0007669"/>
    <property type="project" value="UniProtKB-KW"/>
</dbReference>
<reference evidence="7" key="1">
    <citation type="submission" date="2020-06" db="EMBL/GenBank/DDBJ databases">
        <title>Legume-microbial interactions unlock mineral nutrients during tropical forest succession.</title>
        <authorList>
            <person name="Epihov D.Z."/>
        </authorList>
    </citation>
    <scope>NUCLEOTIDE SEQUENCE [LARGE SCALE GENOMIC DNA]</scope>
    <source>
        <strain evidence="7">Pan2503</strain>
    </source>
</reference>
<keyword evidence="2" id="KW-0889">Transcription antitermination</keyword>
<feature type="domain" description="NusB/RsmB/TIM44" evidence="6">
    <location>
        <begin position="3"/>
        <end position="88"/>
    </location>
</feature>
<keyword evidence="3" id="KW-0694">RNA-binding</keyword>
<keyword evidence="5" id="KW-0804">Transcription</keyword>
<dbReference type="AlphaFoldDB" id="A0A7V8NPR9"/>
<sequence>DWFATELVRGTIEHLEEVDERIRRHAEHWRMERMPAVDRNILRQSVYEMTHEGTPAAVVIDEALELARKFSSEESVHFLNGVLDAVHRELPAPL</sequence>
<dbReference type="SUPFAM" id="SSF48013">
    <property type="entry name" value="NusB-like"/>
    <property type="match status" value="1"/>
</dbReference>
<keyword evidence="4" id="KW-0805">Transcription regulation</keyword>
<evidence type="ECO:0000256" key="3">
    <source>
        <dbReference type="ARBA" id="ARBA00022884"/>
    </source>
</evidence>
<protein>
    <submittedName>
        <fullName evidence="7">Transcription antitermination factor NusB</fullName>
    </submittedName>
</protein>
<dbReference type="InterPro" id="IPR006027">
    <property type="entry name" value="NusB_RsmB_TIM44"/>
</dbReference>